<dbReference type="PATRIC" id="fig|84022.5.peg.573"/>
<accession>A0A0D8I9B5</accession>
<reference evidence="1 2" key="1">
    <citation type="submission" date="2014-10" db="EMBL/GenBank/DDBJ databases">
        <title>Genome sequence of Clostridium aceticum DSM 1496.</title>
        <authorList>
            <person name="Poehlein A."/>
            <person name="Schiel-Bengelsdorf B."/>
            <person name="Gottschalk G."/>
            <person name="Duerre P."/>
            <person name="Daniel R."/>
        </authorList>
    </citation>
    <scope>NUCLEOTIDE SEQUENCE [LARGE SCALE GENOMIC DNA]</scope>
    <source>
        <strain evidence="1 2">DSM 1496</strain>
    </source>
</reference>
<organism evidence="1 2">
    <name type="scientific">Clostridium aceticum</name>
    <dbReference type="NCBI Taxonomy" id="84022"/>
    <lineage>
        <taxon>Bacteria</taxon>
        <taxon>Bacillati</taxon>
        <taxon>Bacillota</taxon>
        <taxon>Clostridia</taxon>
        <taxon>Eubacteriales</taxon>
        <taxon>Clostridiaceae</taxon>
        <taxon>Clostridium</taxon>
    </lineage>
</organism>
<keyword evidence="2" id="KW-1185">Reference proteome</keyword>
<dbReference type="KEGG" id="cace:CACET_c21350"/>
<sequence>MTKKERKYLENLEECFEQVKSAYNDAKLEISELTVYIEMLEELCRQHSIEIPDFQEPSFF</sequence>
<evidence type="ECO:0000313" key="1">
    <source>
        <dbReference type="EMBL" id="AKL95582.1"/>
    </source>
</evidence>
<protein>
    <submittedName>
        <fullName evidence="1">Uncharacterized protein</fullName>
    </submittedName>
</protein>
<dbReference type="RefSeq" id="WP_044825102.1">
    <property type="nucleotide sequence ID" value="NZ_CP009687.1"/>
</dbReference>
<dbReference type="Proteomes" id="UP000035704">
    <property type="component" value="Chromosome"/>
</dbReference>
<gene>
    <name evidence="1" type="ORF">CACET_c21350</name>
</gene>
<proteinExistence type="predicted"/>
<name>A0A0D8I9B5_9CLOT</name>
<dbReference type="AlphaFoldDB" id="A0A0D8I9B5"/>
<evidence type="ECO:0000313" key="2">
    <source>
        <dbReference type="Proteomes" id="UP000035704"/>
    </source>
</evidence>
<dbReference type="EMBL" id="CP009687">
    <property type="protein sequence ID" value="AKL95582.1"/>
    <property type="molecule type" value="Genomic_DNA"/>
</dbReference>